<dbReference type="SUPFAM" id="SSF82171">
    <property type="entry name" value="DPP6 N-terminal domain-like"/>
    <property type="match status" value="1"/>
</dbReference>
<organism evidence="11 12">
    <name type="scientific">Ignelater luminosus</name>
    <name type="common">Cucubano</name>
    <name type="synonym">Pyrophorus luminosus</name>
    <dbReference type="NCBI Taxonomy" id="2038154"/>
    <lineage>
        <taxon>Eukaryota</taxon>
        <taxon>Metazoa</taxon>
        <taxon>Ecdysozoa</taxon>
        <taxon>Arthropoda</taxon>
        <taxon>Hexapoda</taxon>
        <taxon>Insecta</taxon>
        <taxon>Pterygota</taxon>
        <taxon>Neoptera</taxon>
        <taxon>Endopterygota</taxon>
        <taxon>Coleoptera</taxon>
        <taxon>Polyphaga</taxon>
        <taxon>Elateriformia</taxon>
        <taxon>Elateroidea</taxon>
        <taxon>Elateridae</taxon>
        <taxon>Agrypninae</taxon>
        <taxon>Pyrophorini</taxon>
        <taxon>Ignelater</taxon>
    </lineage>
</organism>
<dbReference type="Gene3D" id="2.130.10.10">
    <property type="entry name" value="YVTN repeat-like/Quinoprotein amine dehydrogenase"/>
    <property type="match status" value="2"/>
</dbReference>
<keyword evidence="4" id="KW-0677">Repeat</keyword>
<dbReference type="InterPro" id="IPR011990">
    <property type="entry name" value="TPR-like_helical_dom_sf"/>
</dbReference>
<evidence type="ECO:0000256" key="5">
    <source>
        <dbReference type="ARBA" id="ARBA00022803"/>
    </source>
</evidence>
<dbReference type="PANTHER" id="PTHR15722:SF2">
    <property type="entry name" value="INTRAFLAGELLAR TRANSPORT PROTEIN 172 HOMOLOG"/>
    <property type="match status" value="1"/>
</dbReference>
<dbReference type="SUPFAM" id="SSF48452">
    <property type="entry name" value="TPR-like"/>
    <property type="match status" value="1"/>
</dbReference>
<evidence type="ECO:0000256" key="8">
    <source>
        <dbReference type="ARBA" id="ARBA00038130"/>
    </source>
</evidence>
<keyword evidence="7" id="KW-0966">Cell projection</keyword>
<sequence length="1239" mass="139688">MQLKYIQTLLEAQESESRIVALAWSPNNLKLAVATTDRQVLLYDEIGERRDRFSTKPADAEAGKKSYLIKDIAFSPDSTKLAIAQSDSIVYVYKIGEKWGDKKAICNKFPQPAPVICLTWLSMGPLICGLTDGKVRALQIKSNKSQTLYSSDSLVVSLTSNSRGTGFLSGHVDGNIIRFFISNEHSEREASGRVLTHSVPPCALAWTQGQIFAGGCDKRIVVYNVQGKVIKQFDYAKDVSEHEFTSAACSPSGQAVVVGSFNRVRVFAWNSRKSIWEELAPKEIPNIYSVTALSWKRDGSKVVCGTLCGAVYLFESVLKRTVWKDKFEVTYVGPNQVLIKPLNSESRAVILQSHHGREIEDVKIMGKDRYVVARTSETLLVGDLEKNALSEVPWSDTGQHEKFYFENPNVCLVFNAGELSLIEYGENDVLCSVRTEFVNPHVISVRLNERHHSVDNKKLAYLLDLKTICVLDLMTGIVICQITHESKIDWLELSETSHKLLFRDKKQRLMLVDVNQSEKKCIFSGVSFVQWVVESDVAVAQAGTTLAVWYNIDVPEHPTILNVQGEVVDIIRKNGKTEAIAIDGHNTHSFELDESLVEFGTAIHDTDYGRAVLFLETIGNTGEAEAMWHNLSNIALKQQNLVLAERCYAALGDVSTAFYLHEATRIGEEFAQKQNEDINNCTEVWVRLSILNGDLDTAENIYLEQGNLEGALDMYKMLHRWDDAVRLAEQRGYNKLNELKDEHMSSLLRTGQNEKAGQILEKQGNYDQAMTLYLKSNCFVRAAALLQQHSDLLNDDALVANVLKVLLKHELYEPSAEIYEKLHKSNLAMECYRKGKVWSKAVDLARSVDPEQVVQLEEEWGDSLVENRQMDAAINHYIEAGRTRKALDAAIAARQWKKALHIVQVIGEPETVAKYYQIIGKHFAGVKDFSTAEKLYVTAGMYKEAAEMYNEAGQWEKAYNLASRFLDPNEVSDMYLKQAEQLEETGKYRDAEKLYLSVDAPDMAIAMYKRVDQYDNMIRLVENYHPDLLQTTHLHLGQQLESQGKHRSAEVHYLAAGEWKAAMSMYRNLSMWEEAYRVAKQSGGSAAANQVAFLWARTLSIDSAVKLLNKFGLLEACVDYACETYQFDFAFQLCKNLTSKTIEVHYKYAIALEDDGKFAEAEAEFILAGKPKEAILMYTHGKNWINALRVAEVHEPNAVVEVLQAQALQCFNDKQYSEFESLLLKAQMPEAIVQKYKSA</sequence>
<evidence type="ECO:0000256" key="7">
    <source>
        <dbReference type="ARBA" id="ARBA00023273"/>
    </source>
</evidence>
<dbReference type="GO" id="GO:0036064">
    <property type="term" value="C:ciliary basal body"/>
    <property type="evidence" value="ECO:0007669"/>
    <property type="project" value="TreeGrafter"/>
</dbReference>
<keyword evidence="2" id="KW-0217">Developmental protein</keyword>
<feature type="domain" description="IFT80/172/WDR35 TPR" evidence="9">
    <location>
        <begin position="627"/>
        <end position="731"/>
    </location>
</feature>
<comment type="caution">
    <text evidence="11">The sequence shown here is derived from an EMBL/GenBank/DDBJ whole genome shotgun (WGS) entry which is preliminary data.</text>
</comment>
<proteinExistence type="inferred from homology"/>
<dbReference type="GO" id="GO:0030992">
    <property type="term" value="C:intraciliary transport particle B"/>
    <property type="evidence" value="ECO:0007669"/>
    <property type="project" value="TreeGrafter"/>
</dbReference>
<dbReference type="InterPro" id="IPR036322">
    <property type="entry name" value="WD40_repeat_dom_sf"/>
</dbReference>
<keyword evidence="12" id="KW-1185">Reference proteome</keyword>
<dbReference type="InterPro" id="IPR015943">
    <property type="entry name" value="WD40/YVTN_repeat-like_dom_sf"/>
</dbReference>
<dbReference type="SUPFAM" id="SSF50978">
    <property type="entry name" value="WD40 repeat-like"/>
    <property type="match status" value="1"/>
</dbReference>
<dbReference type="GO" id="GO:0005930">
    <property type="term" value="C:axoneme"/>
    <property type="evidence" value="ECO:0007669"/>
    <property type="project" value="TreeGrafter"/>
</dbReference>
<name>A0A8K0DLN8_IGNLU</name>
<evidence type="ECO:0000256" key="4">
    <source>
        <dbReference type="ARBA" id="ARBA00022737"/>
    </source>
</evidence>
<dbReference type="FunFam" id="1.25.40.470:FF:000013">
    <property type="entry name" value="intraflagellar transport protein 172 homolog"/>
    <property type="match status" value="1"/>
</dbReference>
<dbReference type="Proteomes" id="UP000801492">
    <property type="component" value="Unassembled WGS sequence"/>
</dbReference>
<keyword evidence="5" id="KW-0802">TPR repeat</keyword>
<comment type="similarity">
    <text evidence="8">Belongs to the IFT172 family.</text>
</comment>
<dbReference type="Gene3D" id="1.25.40.470">
    <property type="match status" value="2"/>
</dbReference>
<evidence type="ECO:0008006" key="13">
    <source>
        <dbReference type="Google" id="ProtNLM"/>
    </source>
</evidence>
<dbReference type="Pfam" id="PF24762">
    <property type="entry name" value="TPR_IF140-IFT172"/>
    <property type="match status" value="1"/>
</dbReference>
<dbReference type="AlphaFoldDB" id="A0A8K0DLN8"/>
<dbReference type="Pfam" id="PF23387">
    <property type="entry name" value="TPR_IFT80_172"/>
    <property type="match status" value="1"/>
</dbReference>
<keyword evidence="3" id="KW-0853">WD repeat</keyword>
<accession>A0A8K0DLN8</accession>
<dbReference type="InterPro" id="IPR056157">
    <property type="entry name" value="TPR_IFT80_172_dom"/>
</dbReference>
<evidence type="ECO:0000256" key="3">
    <source>
        <dbReference type="ARBA" id="ARBA00022574"/>
    </source>
</evidence>
<feature type="domain" description="IF140/IFT172/WDR19 TPR" evidence="10">
    <location>
        <begin position="1033"/>
        <end position="1216"/>
    </location>
</feature>
<evidence type="ECO:0000256" key="1">
    <source>
        <dbReference type="ARBA" id="ARBA00004138"/>
    </source>
</evidence>
<dbReference type="SMART" id="SM00320">
    <property type="entry name" value="WD40"/>
    <property type="match status" value="6"/>
</dbReference>
<evidence type="ECO:0000313" key="11">
    <source>
        <dbReference type="EMBL" id="KAF2905631.1"/>
    </source>
</evidence>
<keyword evidence="6" id="KW-0969">Cilium</keyword>
<dbReference type="OrthoDB" id="2186662at2759"/>
<dbReference type="InterPro" id="IPR056168">
    <property type="entry name" value="TPR_IF140/IFT172/WDR19"/>
</dbReference>
<dbReference type="InterPro" id="IPR001680">
    <property type="entry name" value="WD40_rpt"/>
</dbReference>
<evidence type="ECO:0000313" key="12">
    <source>
        <dbReference type="Proteomes" id="UP000801492"/>
    </source>
</evidence>
<feature type="non-terminal residue" evidence="11">
    <location>
        <position position="1"/>
    </location>
</feature>
<evidence type="ECO:0000256" key="2">
    <source>
        <dbReference type="ARBA" id="ARBA00022473"/>
    </source>
</evidence>
<dbReference type="EMBL" id="VTPC01000482">
    <property type="protein sequence ID" value="KAF2905631.1"/>
    <property type="molecule type" value="Genomic_DNA"/>
</dbReference>
<dbReference type="GO" id="GO:0042073">
    <property type="term" value="P:intraciliary transport"/>
    <property type="evidence" value="ECO:0007669"/>
    <property type="project" value="TreeGrafter"/>
</dbReference>
<dbReference type="PANTHER" id="PTHR15722">
    <property type="entry name" value="IFT140/172-RELATED"/>
    <property type="match status" value="1"/>
</dbReference>
<comment type="subcellular location">
    <subcellularLocation>
        <location evidence="1">Cell projection</location>
        <location evidence="1">Cilium</location>
    </subcellularLocation>
</comment>
<gene>
    <name evidence="11" type="ORF">ILUMI_00542</name>
</gene>
<evidence type="ECO:0000259" key="10">
    <source>
        <dbReference type="Pfam" id="PF24762"/>
    </source>
</evidence>
<evidence type="ECO:0000259" key="9">
    <source>
        <dbReference type="Pfam" id="PF23387"/>
    </source>
</evidence>
<evidence type="ECO:0000256" key="6">
    <source>
        <dbReference type="ARBA" id="ARBA00023069"/>
    </source>
</evidence>
<protein>
    <recommendedName>
        <fullName evidence="13">Intraflagellar transport protein 172 homolog</fullName>
    </recommendedName>
</protein>
<reference evidence="11" key="1">
    <citation type="submission" date="2019-08" db="EMBL/GenBank/DDBJ databases">
        <title>The genome of the North American firefly Photinus pyralis.</title>
        <authorList>
            <consortium name="Photinus pyralis genome working group"/>
            <person name="Fallon T.R."/>
            <person name="Sander Lower S.E."/>
            <person name="Weng J.-K."/>
        </authorList>
    </citation>
    <scope>NUCLEOTIDE SEQUENCE</scope>
    <source>
        <strain evidence="11">TRF0915ILg1</strain>
        <tissue evidence="11">Whole body</tissue>
    </source>
</reference>